<dbReference type="PANTHER" id="PTHR34504:SF2">
    <property type="entry name" value="UPF0150 PROTEIN SSL0259"/>
    <property type="match status" value="1"/>
</dbReference>
<evidence type="ECO:0000259" key="1">
    <source>
        <dbReference type="Pfam" id="PF15919"/>
    </source>
</evidence>
<dbReference type="EMBL" id="JANZXA010000001">
    <property type="protein sequence ID" value="MCT2398544.1"/>
    <property type="molecule type" value="Genomic_DNA"/>
</dbReference>
<accession>A0ABT2I168</accession>
<protein>
    <submittedName>
        <fullName evidence="2">Type II toxin-antitoxin system HicB family antitoxin</fullName>
    </submittedName>
</protein>
<dbReference type="SUPFAM" id="SSF143100">
    <property type="entry name" value="TTHA1013/TTHA0281-like"/>
    <property type="match status" value="1"/>
</dbReference>
<evidence type="ECO:0000313" key="3">
    <source>
        <dbReference type="Proteomes" id="UP001165583"/>
    </source>
</evidence>
<dbReference type="InterPro" id="IPR051404">
    <property type="entry name" value="TA_system_antitoxin"/>
</dbReference>
<name>A0ABT2I168_9SPHN</name>
<dbReference type="RefSeq" id="WP_260043730.1">
    <property type="nucleotide sequence ID" value="NZ_JANZXA010000001.1"/>
</dbReference>
<dbReference type="InterPro" id="IPR031807">
    <property type="entry name" value="HicB-like"/>
</dbReference>
<dbReference type="CDD" id="cd22231">
    <property type="entry name" value="RHH_NikR_HicB-like"/>
    <property type="match status" value="1"/>
</dbReference>
<dbReference type="PANTHER" id="PTHR34504">
    <property type="entry name" value="ANTITOXIN HICB"/>
    <property type="match status" value="1"/>
</dbReference>
<sequence>MATALYPAVIERAGETYSVFFPDLPGCTTAGDTMQEAVMNAHEALSGHILEMVHDGEEIPVPSDFDNLEIDPEADMAALVMVQAELPGRSVRINVTMDEGLLAAIDKVAANRSGFLAQAAREALLRQRQLEDA</sequence>
<dbReference type="Gene3D" id="3.30.160.250">
    <property type="match status" value="1"/>
</dbReference>
<comment type="caution">
    <text evidence="2">The sequence shown here is derived from an EMBL/GenBank/DDBJ whole genome shotgun (WGS) entry which is preliminary data.</text>
</comment>
<organism evidence="2 3">
    <name type="scientific">Novosphingobium mangrovi</name>
    <name type="common">ex Huang et al. 2023</name>
    <dbReference type="NCBI Taxonomy" id="2976432"/>
    <lineage>
        <taxon>Bacteria</taxon>
        <taxon>Pseudomonadati</taxon>
        <taxon>Pseudomonadota</taxon>
        <taxon>Alphaproteobacteria</taxon>
        <taxon>Sphingomonadales</taxon>
        <taxon>Sphingomonadaceae</taxon>
        <taxon>Novosphingobium</taxon>
    </lineage>
</organism>
<proteinExistence type="predicted"/>
<gene>
    <name evidence="2" type="ORF">NZK81_03180</name>
</gene>
<dbReference type="Proteomes" id="UP001165583">
    <property type="component" value="Unassembled WGS sequence"/>
</dbReference>
<dbReference type="Pfam" id="PF15919">
    <property type="entry name" value="HicB_lk_antitox"/>
    <property type="match status" value="1"/>
</dbReference>
<feature type="domain" description="HicB-like antitoxin of toxin-antitoxin system" evidence="1">
    <location>
        <begin position="6"/>
        <end position="120"/>
    </location>
</feature>
<reference evidence="2" key="1">
    <citation type="submission" date="2022-09" db="EMBL/GenBank/DDBJ databases">
        <title>Novosphingobium sp. Nov., a polycyclic aromatic hydrocarbon-degrading bacterium isolated form mangrove sediments in HongKong.</title>
        <authorList>
            <person name="Hu Z."/>
        </authorList>
    </citation>
    <scope>NUCLEOTIDE SEQUENCE</scope>
    <source>
        <strain evidence="2">HK4-1</strain>
    </source>
</reference>
<dbReference type="InterPro" id="IPR035069">
    <property type="entry name" value="TTHA1013/TTHA0281-like"/>
</dbReference>
<evidence type="ECO:0000313" key="2">
    <source>
        <dbReference type="EMBL" id="MCT2398544.1"/>
    </source>
</evidence>
<keyword evidence="3" id="KW-1185">Reference proteome</keyword>